<evidence type="ECO:0000259" key="3">
    <source>
        <dbReference type="PROSITE" id="PS50943"/>
    </source>
</evidence>
<dbReference type="RefSeq" id="WP_304377910.1">
    <property type="nucleotide sequence ID" value="NZ_JAUOZU010000014.1"/>
</dbReference>
<reference evidence="4" key="1">
    <citation type="journal article" date="2015" name="Int. J. Syst. Evol. Microbiol.">
        <title>Rhizobium alvei sp. nov., isolated from a freshwater river.</title>
        <authorList>
            <person name="Sheu S.Y."/>
            <person name="Huang H.W."/>
            <person name="Young C.C."/>
            <person name="Chen W.M."/>
        </authorList>
    </citation>
    <scope>NUCLEOTIDE SEQUENCE</scope>
    <source>
        <strain evidence="4">TNR-22</strain>
    </source>
</reference>
<dbReference type="PANTHER" id="PTHR46797">
    <property type="entry name" value="HTH-TYPE TRANSCRIPTIONAL REGULATOR"/>
    <property type="match status" value="1"/>
</dbReference>
<dbReference type="SUPFAM" id="SSF47413">
    <property type="entry name" value="lambda repressor-like DNA-binding domains"/>
    <property type="match status" value="1"/>
</dbReference>
<dbReference type="Gene3D" id="2.60.120.10">
    <property type="entry name" value="Jelly Rolls"/>
    <property type="match status" value="1"/>
</dbReference>
<dbReference type="Proteomes" id="UP001174932">
    <property type="component" value="Unassembled WGS sequence"/>
</dbReference>
<gene>
    <name evidence="4" type="ORF">Q4481_18640</name>
</gene>
<proteinExistence type="predicted"/>
<dbReference type="CDD" id="cd02209">
    <property type="entry name" value="cupin_XRE_C"/>
    <property type="match status" value="1"/>
</dbReference>
<feature type="domain" description="HTH cro/C1-type" evidence="3">
    <location>
        <begin position="9"/>
        <end position="63"/>
    </location>
</feature>
<name>A0ABT8YQI9_9HYPH</name>
<dbReference type="InterPro" id="IPR014710">
    <property type="entry name" value="RmlC-like_jellyroll"/>
</dbReference>
<protein>
    <submittedName>
        <fullName evidence="4">XRE family transcriptional regulator</fullName>
    </submittedName>
</protein>
<dbReference type="InterPro" id="IPR011051">
    <property type="entry name" value="RmlC_Cupin_sf"/>
</dbReference>
<organism evidence="4 5">
    <name type="scientific">Rhizobium alvei</name>
    <dbReference type="NCBI Taxonomy" id="1132659"/>
    <lineage>
        <taxon>Bacteria</taxon>
        <taxon>Pseudomonadati</taxon>
        <taxon>Pseudomonadota</taxon>
        <taxon>Alphaproteobacteria</taxon>
        <taxon>Hyphomicrobiales</taxon>
        <taxon>Rhizobiaceae</taxon>
        <taxon>Rhizobium/Agrobacterium group</taxon>
        <taxon>Rhizobium</taxon>
    </lineage>
</organism>
<accession>A0ABT8YQI9</accession>
<dbReference type="InterPro" id="IPR013096">
    <property type="entry name" value="Cupin_2"/>
</dbReference>
<dbReference type="InterPro" id="IPR001387">
    <property type="entry name" value="Cro/C1-type_HTH"/>
</dbReference>
<keyword evidence="1" id="KW-0238">DNA-binding</keyword>
<reference evidence="4" key="2">
    <citation type="submission" date="2023-07" db="EMBL/GenBank/DDBJ databases">
        <authorList>
            <person name="Shen H."/>
        </authorList>
    </citation>
    <scope>NUCLEOTIDE SEQUENCE</scope>
    <source>
        <strain evidence="4">TNR-22</strain>
    </source>
</reference>
<evidence type="ECO:0000313" key="5">
    <source>
        <dbReference type="Proteomes" id="UP001174932"/>
    </source>
</evidence>
<keyword evidence="5" id="KW-1185">Reference proteome</keyword>
<dbReference type="CDD" id="cd00093">
    <property type="entry name" value="HTH_XRE"/>
    <property type="match status" value="1"/>
</dbReference>
<dbReference type="InterPro" id="IPR010982">
    <property type="entry name" value="Lambda_DNA-bd_dom_sf"/>
</dbReference>
<dbReference type="PROSITE" id="PS50943">
    <property type="entry name" value="HTH_CROC1"/>
    <property type="match status" value="1"/>
</dbReference>
<comment type="caution">
    <text evidence="4">The sequence shown here is derived from an EMBL/GenBank/DDBJ whole genome shotgun (WGS) entry which is preliminary data.</text>
</comment>
<sequence>MTNELGETIRQTRKQLKLTLRELGERSGLTVSQLSKLENGKQRISVDVALKIAGVLRVPVTSLLAAPRQMPLGRRSITRAGTGTQHQTEGVIFEVLCSDFRDKSNIFWNVTISGRTIEETGGWRRHSGEEFIQVLSGILELHSRHYEPLIMAPGDSILFDGEMEHAYVCHSEEPTRLFMSNTMMRNPIPDLPELAPVRPAGPRRARRPA</sequence>
<dbReference type="PANTHER" id="PTHR46797:SF20">
    <property type="entry name" value="BLR4304 PROTEIN"/>
    <property type="match status" value="1"/>
</dbReference>
<dbReference type="SUPFAM" id="SSF51182">
    <property type="entry name" value="RmlC-like cupins"/>
    <property type="match status" value="1"/>
</dbReference>
<dbReference type="InterPro" id="IPR050807">
    <property type="entry name" value="TransReg_Diox_bact_type"/>
</dbReference>
<feature type="region of interest" description="Disordered" evidence="2">
    <location>
        <begin position="189"/>
        <end position="209"/>
    </location>
</feature>
<dbReference type="EMBL" id="JAUOZU010000014">
    <property type="protein sequence ID" value="MDO6965982.1"/>
    <property type="molecule type" value="Genomic_DNA"/>
</dbReference>
<dbReference type="Pfam" id="PF07883">
    <property type="entry name" value="Cupin_2"/>
    <property type="match status" value="1"/>
</dbReference>
<dbReference type="Pfam" id="PF01381">
    <property type="entry name" value="HTH_3"/>
    <property type="match status" value="1"/>
</dbReference>
<evidence type="ECO:0000313" key="4">
    <source>
        <dbReference type="EMBL" id="MDO6965982.1"/>
    </source>
</evidence>
<evidence type="ECO:0000256" key="1">
    <source>
        <dbReference type="ARBA" id="ARBA00023125"/>
    </source>
</evidence>
<dbReference type="Gene3D" id="1.10.260.40">
    <property type="entry name" value="lambda repressor-like DNA-binding domains"/>
    <property type="match status" value="1"/>
</dbReference>
<evidence type="ECO:0000256" key="2">
    <source>
        <dbReference type="SAM" id="MobiDB-lite"/>
    </source>
</evidence>
<dbReference type="SMART" id="SM00530">
    <property type="entry name" value="HTH_XRE"/>
    <property type="match status" value="1"/>
</dbReference>